<accession>A0A3A4ACH2</accession>
<dbReference type="EMBL" id="QZEY01000016">
    <property type="protein sequence ID" value="RJL24254.1"/>
    <property type="molecule type" value="Genomic_DNA"/>
</dbReference>
<dbReference type="OrthoDB" id="3517562at2"/>
<keyword evidence="2" id="KW-1185">Reference proteome</keyword>
<sequence>MRAVVTKAEVGPADVLSLDLRAPAPVPEGSTLVLRHRRQGDDRAAPLPSASAEVELHPLALRPGLWDAYLRAGEDETKIRSVDPGFSLDALDVYALRPREISFLAYRTQGGHLALRVREATPAVDVRAVWLREGRFEVTGLLVFTGLTPGAVRRDAALLLDAKEVPATVEGVRFHAAVSLVDLIEHALRGDLPLSLRVEDLPGDLRLGARLDDVPGKRRRLRYPPAVVDGVPLRFFYDEREELWIGAERGAG</sequence>
<proteinExistence type="predicted"/>
<evidence type="ECO:0000313" key="2">
    <source>
        <dbReference type="Proteomes" id="UP000265768"/>
    </source>
</evidence>
<dbReference type="Proteomes" id="UP000265768">
    <property type="component" value="Unassembled WGS sequence"/>
</dbReference>
<organism evidence="1 2">
    <name type="scientific">Bailinhaonella thermotolerans</name>
    <dbReference type="NCBI Taxonomy" id="1070861"/>
    <lineage>
        <taxon>Bacteria</taxon>
        <taxon>Bacillati</taxon>
        <taxon>Actinomycetota</taxon>
        <taxon>Actinomycetes</taxon>
        <taxon>Streptosporangiales</taxon>
        <taxon>Streptosporangiaceae</taxon>
        <taxon>Bailinhaonella</taxon>
    </lineage>
</organism>
<dbReference type="AlphaFoldDB" id="A0A3A4ACH2"/>
<protein>
    <submittedName>
        <fullName evidence="1">Uncharacterized protein</fullName>
    </submittedName>
</protein>
<reference evidence="1 2" key="1">
    <citation type="submission" date="2018-09" db="EMBL/GenBank/DDBJ databases">
        <title>YIM 75507 draft genome.</title>
        <authorList>
            <person name="Tang S."/>
            <person name="Feng Y."/>
        </authorList>
    </citation>
    <scope>NUCLEOTIDE SEQUENCE [LARGE SCALE GENOMIC DNA]</scope>
    <source>
        <strain evidence="1 2">YIM 75507</strain>
    </source>
</reference>
<name>A0A3A4ACH2_9ACTN</name>
<comment type="caution">
    <text evidence="1">The sequence shown here is derived from an EMBL/GenBank/DDBJ whole genome shotgun (WGS) entry which is preliminary data.</text>
</comment>
<gene>
    <name evidence="1" type="ORF">D5H75_30200</name>
</gene>
<evidence type="ECO:0000313" key="1">
    <source>
        <dbReference type="EMBL" id="RJL24254.1"/>
    </source>
</evidence>